<dbReference type="SUPFAM" id="SSF51735">
    <property type="entry name" value="NAD(P)-binding Rossmann-fold domains"/>
    <property type="match status" value="1"/>
</dbReference>
<sequence length="209" mass="23563">MKIIVIGAYGKSGRELVATAEKNGHDVLAVAHRKHADIKFKHELIKSGLDLTAADIAGYDVIIDAISAWTPDTFPIHTDTAMHIAHLIKGTTTRYIKIGGAGTMYINDEHTKMLRDWSDYPEANLPLAEVLITNLDRIRSYSDMAWTYVTPAFNYDPDGKYTGQYQIAGEDMNLNTLLKSYISYKDMAKAIIDLVEQQRYIRQRIIVLN</sequence>
<protein>
    <submittedName>
        <fullName evidence="2">NAD(P)-dependent oxidoreductase</fullName>
    </submittedName>
</protein>
<accession>A0ABW4J6J4</accession>
<dbReference type="InterPro" id="IPR016040">
    <property type="entry name" value="NAD(P)-bd_dom"/>
</dbReference>
<feature type="domain" description="NAD(P)-binding" evidence="1">
    <location>
        <begin position="7"/>
        <end position="197"/>
    </location>
</feature>
<evidence type="ECO:0000313" key="2">
    <source>
        <dbReference type="EMBL" id="MFD1671271.1"/>
    </source>
</evidence>
<comment type="caution">
    <text evidence="2">The sequence shown here is derived from an EMBL/GenBank/DDBJ whole genome shotgun (WGS) entry which is preliminary data.</text>
</comment>
<gene>
    <name evidence="2" type="ORF">ACFQ5M_04100</name>
</gene>
<name>A0ABW4J6J4_9LACO</name>
<dbReference type="EMBL" id="JBHTOP010000006">
    <property type="protein sequence ID" value="MFD1671271.1"/>
    <property type="molecule type" value="Genomic_DNA"/>
</dbReference>
<dbReference type="RefSeq" id="WP_125713522.1">
    <property type="nucleotide sequence ID" value="NZ_JBHTOP010000006.1"/>
</dbReference>
<dbReference type="PANTHER" id="PTHR43355:SF2">
    <property type="entry name" value="FLAVIN REDUCTASE (NADPH)"/>
    <property type="match status" value="1"/>
</dbReference>
<keyword evidence="3" id="KW-1185">Reference proteome</keyword>
<dbReference type="Gene3D" id="3.40.50.720">
    <property type="entry name" value="NAD(P)-binding Rossmann-like Domain"/>
    <property type="match status" value="1"/>
</dbReference>
<organism evidence="2 3">
    <name type="scientific">Agrilactobacillus yilanensis</name>
    <dbReference type="NCBI Taxonomy" id="2485997"/>
    <lineage>
        <taxon>Bacteria</taxon>
        <taxon>Bacillati</taxon>
        <taxon>Bacillota</taxon>
        <taxon>Bacilli</taxon>
        <taxon>Lactobacillales</taxon>
        <taxon>Lactobacillaceae</taxon>
        <taxon>Agrilactobacillus</taxon>
    </lineage>
</organism>
<proteinExistence type="predicted"/>
<dbReference type="PANTHER" id="PTHR43355">
    <property type="entry name" value="FLAVIN REDUCTASE (NADPH)"/>
    <property type="match status" value="1"/>
</dbReference>
<evidence type="ECO:0000313" key="3">
    <source>
        <dbReference type="Proteomes" id="UP001597267"/>
    </source>
</evidence>
<reference evidence="3" key="1">
    <citation type="journal article" date="2019" name="Int. J. Syst. Evol. Microbiol.">
        <title>The Global Catalogue of Microorganisms (GCM) 10K type strain sequencing project: providing services to taxonomists for standard genome sequencing and annotation.</title>
        <authorList>
            <consortium name="The Broad Institute Genomics Platform"/>
            <consortium name="The Broad Institute Genome Sequencing Center for Infectious Disease"/>
            <person name="Wu L."/>
            <person name="Ma J."/>
        </authorList>
    </citation>
    <scope>NUCLEOTIDE SEQUENCE [LARGE SCALE GENOMIC DNA]</scope>
    <source>
        <strain evidence="3">CCM 8896</strain>
    </source>
</reference>
<dbReference type="InterPro" id="IPR036291">
    <property type="entry name" value="NAD(P)-bd_dom_sf"/>
</dbReference>
<dbReference type="Pfam" id="PF13460">
    <property type="entry name" value="NAD_binding_10"/>
    <property type="match status" value="1"/>
</dbReference>
<evidence type="ECO:0000259" key="1">
    <source>
        <dbReference type="Pfam" id="PF13460"/>
    </source>
</evidence>
<dbReference type="Proteomes" id="UP001597267">
    <property type="component" value="Unassembled WGS sequence"/>
</dbReference>
<dbReference type="InterPro" id="IPR051606">
    <property type="entry name" value="Polyketide_Oxido-like"/>
</dbReference>